<dbReference type="Proteomes" id="UP000789831">
    <property type="component" value="Unassembled WGS sequence"/>
</dbReference>
<sequence length="130" mass="14610">MKLDYDRALEEAISTERSTPLPLEAPDCFKVRGLEKVGPNLQKTGEISAKRSGIEHMSIYRGVKGITPLEHLAKYLKRERVNLETDTEDEDIDQEQSHRIELLSDMEGLSATKKEIMVQAILDIANATAD</sequence>
<proteinExistence type="predicted"/>
<protein>
    <submittedName>
        <fullName evidence="1">13119_t:CDS:1</fullName>
    </submittedName>
</protein>
<keyword evidence="2" id="KW-1185">Reference proteome</keyword>
<dbReference type="EMBL" id="CAJVPL010000604">
    <property type="protein sequence ID" value="CAG8513684.1"/>
    <property type="molecule type" value="Genomic_DNA"/>
</dbReference>
<evidence type="ECO:0000313" key="2">
    <source>
        <dbReference type="Proteomes" id="UP000789831"/>
    </source>
</evidence>
<accession>A0A9N8ZZ74</accession>
<reference evidence="1" key="1">
    <citation type="submission" date="2021-06" db="EMBL/GenBank/DDBJ databases">
        <authorList>
            <person name="Kallberg Y."/>
            <person name="Tangrot J."/>
            <person name="Rosling A."/>
        </authorList>
    </citation>
    <scope>NUCLEOTIDE SEQUENCE</scope>
    <source>
        <strain evidence="1">MT106</strain>
    </source>
</reference>
<comment type="caution">
    <text evidence="1">The sequence shown here is derived from an EMBL/GenBank/DDBJ whole genome shotgun (WGS) entry which is preliminary data.</text>
</comment>
<dbReference type="OrthoDB" id="2422304at2759"/>
<evidence type="ECO:0000313" key="1">
    <source>
        <dbReference type="EMBL" id="CAG8513684.1"/>
    </source>
</evidence>
<organism evidence="1 2">
    <name type="scientific">Ambispora gerdemannii</name>
    <dbReference type="NCBI Taxonomy" id="144530"/>
    <lineage>
        <taxon>Eukaryota</taxon>
        <taxon>Fungi</taxon>
        <taxon>Fungi incertae sedis</taxon>
        <taxon>Mucoromycota</taxon>
        <taxon>Glomeromycotina</taxon>
        <taxon>Glomeromycetes</taxon>
        <taxon>Archaeosporales</taxon>
        <taxon>Ambisporaceae</taxon>
        <taxon>Ambispora</taxon>
    </lineage>
</organism>
<dbReference type="AlphaFoldDB" id="A0A9N8ZZ74"/>
<name>A0A9N8ZZ74_9GLOM</name>
<gene>
    <name evidence="1" type="ORF">AGERDE_LOCUS4872</name>
</gene>